<dbReference type="GO" id="GO:0008270">
    <property type="term" value="F:zinc ion binding"/>
    <property type="evidence" value="ECO:0007669"/>
    <property type="project" value="UniProtKB-KW"/>
</dbReference>
<evidence type="ECO:0000256" key="1">
    <source>
        <dbReference type="ARBA" id="ARBA00022723"/>
    </source>
</evidence>
<feature type="region of interest" description="Disordered" evidence="5">
    <location>
        <begin position="1"/>
        <end position="22"/>
    </location>
</feature>
<dbReference type="FunFam" id="3.30.40.10:FF:000084">
    <property type="entry name" value="Zinc finger, FYVE domain-containing 9b"/>
    <property type="match status" value="1"/>
</dbReference>
<reference evidence="7 8" key="1">
    <citation type="submission" date="2019-09" db="EMBL/GenBank/DDBJ databases">
        <title>Bird 10,000 Genomes (B10K) Project - Family phase.</title>
        <authorList>
            <person name="Zhang G."/>
        </authorList>
    </citation>
    <scope>NUCLEOTIDE SEQUENCE [LARGE SCALE GENOMIC DNA]</scope>
    <source>
        <strain evidence="7">B10K-CU-031-02</strain>
        <tissue evidence="7">Muscle</tissue>
    </source>
</reference>
<feature type="non-terminal residue" evidence="7">
    <location>
        <position position="1"/>
    </location>
</feature>
<feature type="region of interest" description="Disordered" evidence="5">
    <location>
        <begin position="335"/>
        <end position="392"/>
    </location>
</feature>
<dbReference type="PANTHER" id="PTHR46319">
    <property type="entry name" value="ZINC FINGER FYVE DOMAIN-CONTAINING PROTEIN"/>
    <property type="match status" value="1"/>
</dbReference>
<gene>
    <name evidence="7" type="primary">Zfyve16_1</name>
    <name evidence="7" type="ORF">CEUAER_R13367</name>
</gene>
<keyword evidence="3" id="KW-0862">Zinc</keyword>
<name>A0A7L4K0A5_9AVES</name>
<dbReference type="EMBL" id="VWPQ01004592">
    <property type="protein sequence ID" value="NXY46260.1"/>
    <property type="molecule type" value="Genomic_DNA"/>
</dbReference>
<evidence type="ECO:0000256" key="3">
    <source>
        <dbReference type="ARBA" id="ARBA00022833"/>
    </source>
</evidence>
<dbReference type="Gene3D" id="3.30.40.10">
    <property type="entry name" value="Zinc/RING finger domain, C3HC4 (zinc finger)"/>
    <property type="match status" value="1"/>
</dbReference>
<evidence type="ECO:0000313" key="8">
    <source>
        <dbReference type="Proteomes" id="UP000519239"/>
    </source>
</evidence>
<dbReference type="GO" id="GO:0016197">
    <property type="term" value="P:endosomal transport"/>
    <property type="evidence" value="ECO:0007669"/>
    <property type="project" value="TreeGrafter"/>
</dbReference>
<sequence length="472" mass="51536">VEPMPSDLPKMPQLHRSHATSPGNLFLPVSSCQTSVEVELEKKITEENVDSEELSSSEILNNVSTSCISAEDVQTSLSCSLVVTEEKANPVPQNEMEEIISDIVTVHVGKSVTDLLGDRSCRTTDLHEQEGSITKISESVVEETTDGGKYGIENVIEASDAQQIQAFVSAFLENEAETYGVGVDSYYDESMSPAMLDFTVEENIIKSDALISDAELDDFLYGQSLHSDVLKSSDNDSNLMEADADEGSLTNSNNMYFTEVTEEHMQAELEEITSIASSLKVAPTANELEPATEGSMSHIQDTIESGSEALVSNVYKEGARPKQLLGLSQGKRPLSRTDVLKRENQEANSVTPEALLSDTSISVGTNSDPTHSGESSSEGGGNQTSENSESLKIPATLSWKQPLWVPDSEAPNCMNCQVKFTFTKRRHHCRACGKVFCGGCCKRKCKLQYMEKEARVCNSCYDDINKGKNFLE</sequence>
<dbReference type="InterPro" id="IPR013083">
    <property type="entry name" value="Znf_RING/FYVE/PHD"/>
</dbReference>
<organism evidence="7 8">
    <name type="scientific">Ceuthmochares aereus</name>
    <dbReference type="NCBI Taxonomy" id="1961834"/>
    <lineage>
        <taxon>Eukaryota</taxon>
        <taxon>Metazoa</taxon>
        <taxon>Chordata</taxon>
        <taxon>Craniata</taxon>
        <taxon>Vertebrata</taxon>
        <taxon>Euteleostomi</taxon>
        <taxon>Archelosauria</taxon>
        <taxon>Archosauria</taxon>
        <taxon>Dinosauria</taxon>
        <taxon>Saurischia</taxon>
        <taxon>Theropoda</taxon>
        <taxon>Coelurosauria</taxon>
        <taxon>Aves</taxon>
        <taxon>Neognathae</taxon>
        <taxon>Neoaves</taxon>
        <taxon>Otidimorphae</taxon>
        <taxon>Cuculiformes</taxon>
        <taxon>Cuculidae</taxon>
        <taxon>Ceuthmochares</taxon>
    </lineage>
</organism>
<evidence type="ECO:0000259" key="6">
    <source>
        <dbReference type="PROSITE" id="PS50178"/>
    </source>
</evidence>
<evidence type="ECO:0000256" key="4">
    <source>
        <dbReference type="PROSITE-ProRule" id="PRU00091"/>
    </source>
</evidence>
<feature type="non-terminal residue" evidence="7">
    <location>
        <position position="472"/>
    </location>
</feature>
<dbReference type="Pfam" id="PF01363">
    <property type="entry name" value="FYVE"/>
    <property type="match status" value="1"/>
</dbReference>
<evidence type="ECO:0000256" key="5">
    <source>
        <dbReference type="SAM" id="MobiDB-lite"/>
    </source>
</evidence>
<keyword evidence="2 4" id="KW-0863">Zinc-finger</keyword>
<evidence type="ECO:0000313" key="7">
    <source>
        <dbReference type="EMBL" id="NXY46260.1"/>
    </source>
</evidence>
<dbReference type="OrthoDB" id="5872154at2759"/>
<dbReference type="Proteomes" id="UP000519239">
    <property type="component" value="Unassembled WGS sequence"/>
</dbReference>
<dbReference type="PROSITE" id="PS50178">
    <property type="entry name" value="ZF_FYVE"/>
    <property type="match status" value="1"/>
</dbReference>
<dbReference type="SUPFAM" id="SSF57903">
    <property type="entry name" value="FYVE/PHD zinc finger"/>
    <property type="match status" value="1"/>
</dbReference>
<protein>
    <submittedName>
        <fullName evidence="7">ZFY16 protein</fullName>
    </submittedName>
</protein>
<dbReference type="InterPro" id="IPR017455">
    <property type="entry name" value="Znf_FYVE-rel"/>
</dbReference>
<dbReference type="InterPro" id="IPR011011">
    <property type="entry name" value="Znf_FYVE_PHD"/>
</dbReference>
<dbReference type="AlphaFoldDB" id="A0A7L4K0A5"/>
<proteinExistence type="predicted"/>
<dbReference type="GO" id="GO:0006622">
    <property type="term" value="P:protein targeting to lysosome"/>
    <property type="evidence" value="ECO:0007669"/>
    <property type="project" value="TreeGrafter"/>
</dbReference>
<feature type="compositionally biased region" description="Low complexity" evidence="5">
    <location>
        <begin position="372"/>
        <end position="390"/>
    </location>
</feature>
<feature type="compositionally biased region" description="Polar residues" evidence="5">
    <location>
        <begin position="346"/>
        <end position="370"/>
    </location>
</feature>
<keyword evidence="1" id="KW-0479">Metal-binding</keyword>
<dbReference type="SMART" id="SM00064">
    <property type="entry name" value="FYVE"/>
    <property type="match status" value="1"/>
</dbReference>
<accession>A0A7L4K0A5</accession>
<feature type="domain" description="FYVE-type" evidence="6">
    <location>
        <begin position="407"/>
        <end position="465"/>
    </location>
</feature>
<dbReference type="PANTHER" id="PTHR46319:SF1">
    <property type="entry name" value="ZINC FINGER FYVE DOMAIN-CONTAINING PROTEIN 16"/>
    <property type="match status" value="1"/>
</dbReference>
<evidence type="ECO:0000256" key="2">
    <source>
        <dbReference type="ARBA" id="ARBA00022771"/>
    </source>
</evidence>
<keyword evidence="8" id="KW-1185">Reference proteome</keyword>
<dbReference type="GO" id="GO:0031901">
    <property type="term" value="C:early endosome membrane"/>
    <property type="evidence" value="ECO:0007669"/>
    <property type="project" value="TreeGrafter"/>
</dbReference>
<dbReference type="CDD" id="cd15729">
    <property type="entry name" value="FYVE_endofin"/>
    <property type="match status" value="1"/>
</dbReference>
<dbReference type="InterPro" id="IPR000306">
    <property type="entry name" value="Znf_FYVE"/>
</dbReference>
<comment type="caution">
    <text evidence="7">The sequence shown here is derived from an EMBL/GenBank/DDBJ whole genome shotgun (WGS) entry which is preliminary data.</text>
</comment>